<organism evidence="4 5">
    <name type="scientific">Methylobacterium pseudosasicola</name>
    <dbReference type="NCBI Taxonomy" id="582667"/>
    <lineage>
        <taxon>Bacteria</taxon>
        <taxon>Pseudomonadati</taxon>
        <taxon>Pseudomonadota</taxon>
        <taxon>Alphaproteobacteria</taxon>
        <taxon>Hyphomicrobiales</taxon>
        <taxon>Methylobacteriaceae</taxon>
        <taxon>Methylobacterium</taxon>
    </lineage>
</organism>
<dbReference type="GO" id="GO:0071949">
    <property type="term" value="F:FAD binding"/>
    <property type="evidence" value="ECO:0007669"/>
    <property type="project" value="InterPro"/>
</dbReference>
<keyword evidence="4" id="KW-0503">Monooxygenase</keyword>
<keyword evidence="1" id="KW-0560">Oxidoreductase</keyword>
<sequence length="402" mass="43910">MRTQVAIVGAGPAGLVLAHLLRAAGIASVVIERRTRDYVEGRVRAGVLEQGTVAALARLGLDRRLRTEGLVHTGTTLAMDGETFRIDMADLAGGAVTIYGQQEVMRDLFDAAETHGMPIVFEAADVQLHDIDGASPSISYRTAAGPQHLACDVVAGCDGSHGICRQFIPEAVRKTFERVYPFGWLGILAEVPPAAHELIYASHANGFALSSMRSPTRSRYYIQCGIEERIEDWPDARFWDELCLRLGSETAAGVVRGPAFEKSIAPLRSFVGEPMQYGRLFLAGDAAHSVPPTGAKGMNLAVSDVLMLAEALEDFYARNERSGLDGYSARALARVWKAERFSWWFTGLTHRFPEATGFDRRMQVAEFAYLRTSRAAQTAFAENYIGLPLDQSTGRLSTEARP</sequence>
<evidence type="ECO:0000256" key="2">
    <source>
        <dbReference type="ARBA" id="ARBA00023027"/>
    </source>
</evidence>
<evidence type="ECO:0000256" key="1">
    <source>
        <dbReference type="ARBA" id="ARBA00023002"/>
    </source>
</evidence>
<dbReference type="InterPro" id="IPR002938">
    <property type="entry name" value="FAD-bd"/>
</dbReference>
<evidence type="ECO:0000313" key="5">
    <source>
        <dbReference type="Proteomes" id="UP000199048"/>
    </source>
</evidence>
<reference evidence="5" key="1">
    <citation type="submission" date="2016-10" db="EMBL/GenBank/DDBJ databases">
        <authorList>
            <person name="Varghese N."/>
            <person name="Submissions S."/>
        </authorList>
    </citation>
    <scope>NUCLEOTIDE SEQUENCE [LARGE SCALE GENOMIC DNA]</scope>
    <source>
        <strain evidence="5">BL36</strain>
    </source>
</reference>
<dbReference type="STRING" id="582667.SAMN05192568_1003213"/>
<feature type="domain" description="FAD-binding" evidence="3">
    <location>
        <begin position="2"/>
        <end position="342"/>
    </location>
</feature>
<dbReference type="InterPro" id="IPR036188">
    <property type="entry name" value="FAD/NAD-bd_sf"/>
</dbReference>
<dbReference type="AlphaFoldDB" id="A0A1I4GU76"/>
<keyword evidence="2" id="KW-0520">NAD</keyword>
<dbReference type="Proteomes" id="UP000199048">
    <property type="component" value="Unassembled WGS sequence"/>
</dbReference>
<dbReference type="GO" id="GO:0043639">
    <property type="term" value="P:benzoate catabolic process"/>
    <property type="evidence" value="ECO:0007669"/>
    <property type="project" value="InterPro"/>
</dbReference>
<dbReference type="OrthoDB" id="9791689at2"/>
<dbReference type="PANTHER" id="PTHR43476:SF4">
    <property type="entry name" value="BLR0106 PROTEIN"/>
    <property type="match status" value="1"/>
</dbReference>
<dbReference type="InterPro" id="IPR050631">
    <property type="entry name" value="PheA/TfdB_FAD_monoxygenase"/>
</dbReference>
<dbReference type="NCBIfam" id="TIGR02360">
    <property type="entry name" value="pbenz_hydroxyl"/>
    <property type="match status" value="1"/>
</dbReference>
<protein>
    <submittedName>
        <fullName evidence="4">p-hydroxybenzoate 3-monooxygenase</fullName>
    </submittedName>
</protein>
<evidence type="ECO:0000259" key="3">
    <source>
        <dbReference type="Pfam" id="PF01494"/>
    </source>
</evidence>
<dbReference type="Gene3D" id="3.30.9.10">
    <property type="entry name" value="D-Amino Acid Oxidase, subunit A, domain 2"/>
    <property type="match status" value="1"/>
</dbReference>
<dbReference type="SUPFAM" id="SSF51905">
    <property type="entry name" value="FAD/NAD(P)-binding domain"/>
    <property type="match status" value="1"/>
</dbReference>
<gene>
    <name evidence="4" type="ORF">SAMN05192568_1003213</name>
</gene>
<dbReference type="PANTHER" id="PTHR43476">
    <property type="entry name" value="3-(3-HYDROXY-PHENYL)PROPIONATE/3-HYDROXYCINNAMIC ACID HYDROXYLASE"/>
    <property type="match status" value="1"/>
</dbReference>
<dbReference type="SUPFAM" id="SSF54373">
    <property type="entry name" value="FAD-linked reductases, C-terminal domain"/>
    <property type="match status" value="1"/>
</dbReference>
<accession>A0A1I4GU76</accession>
<dbReference type="EMBL" id="FOTK01000003">
    <property type="protein sequence ID" value="SFL33013.1"/>
    <property type="molecule type" value="Genomic_DNA"/>
</dbReference>
<dbReference type="RefSeq" id="WP_092037705.1">
    <property type="nucleotide sequence ID" value="NZ_FOTK01000003.1"/>
</dbReference>
<dbReference type="GO" id="GO:0018659">
    <property type="term" value="F:4-hydroxybenzoate 3-monooxygenase activity"/>
    <property type="evidence" value="ECO:0007669"/>
    <property type="project" value="InterPro"/>
</dbReference>
<dbReference type="InterPro" id="IPR012733">
    <property type="entry name" value="HB_mOase"/>
</dbReference>
<dbReference type="PRINTS" id="PR00420">
    <property type="entry name" value="RNGMNOXGNASE"/>
</dbReference>
<name>A0A1I4GU76_9HYPH</name>
<dbReference type="NCBIfam" id="NF006091">
    <property type="entry name" value="PRK08243.1"/>
    <property type="match status" value="1"/>
</dbReference>
<proteinExistence type="predicted"/>
<dbReference type="Gene3D" id="3.50.50.60">
    <property type="entry name" value="FAD/NAD(P)-binding domain"/>
    <property type="match status" value="1"/>
</dbReference>
<dbReference type="Pfam" id="PF01494">
    <property type="entry name" value="FAD_binding_3"/>
    <property type="match status" value="1"/>
</dbReference>
<keyword evidence="5" id="KW-1185">Reference proteome</keyword>
<evidence type="ECO:0000313" key="4">
    <source>
        <dbReference type="EMBL" id="SFL33013.1"/>
    </source>
</evidence>